<proteinExistence type="predicted"/>
<organism evidence="1 2">
    <name type="scientific">Hyaloperonospora arabidopsidis (strain Emoy2)</name>
    <name type="common">Downy mildew agent</name>
    <name type="synonym">Peronospora arabidopsidis</name>
    <dbReference type="NCBI Taxonomy" id="559515"/>
    <lineage>
        <taxon>Eukaryota</taxon>
        <taxon>Sar</taxon>
        <taxon>Stramenopiles</taxon>
        <taxon>Oomycota</taxon>
        <taxon>Peronosporomycetes</taxon>
        <taxon>Peronosporales</taxon>
        <taxon>Peronosporaceae</taxon>
        <taxon>Hyaloperonospora</taxon>
    </lineage>
</organism>
<reference evidence="2" key="1">
    <citation type="journal article" date="2010" name="Science">
        <title>Signatures of adaptation to obligate biotrophy in the Hyaloperonospora arabidopsidis genome.</title>
        <authorList>
            <person name="Baxter L."/>
            <person name="Tripathy S."/>
            <person name="Ishaque N."/>
            <person name="Boot N."/>
            <person name="Cabral A."/>
            <person name="Kemen E."/>
            <person name="Thines M."/>
            <person name="Ah-Fong A."/>
            <person name="Anderson R."/>
            <person name="Badejoko W."/>
            <person name="Bittner-Eddy P."/>
            <person name="Boore J.L."/>
            <person name="Chibucos M.C."/>
            <person name="Coates M."/>
            <person name="Dehal P."/>
            <person name="Delehaunty K."/>
            <person name="Dong S."/>
            <person name="Downton P."/>
            <person name="Dumas B."/>
            <person name="Fabro G."/>
            <person name="Fronick C."/>
            <person name="Fuerstenberg S.I."/>
            <person name="Fulton L."/>
            <person name="Gaulin E."/>
            <person name="Govers F."/>
            <person name="Hughes L."/>
            <person name="Humphray S."/>
            <person name="Jiang R.H."/>
            <person name="Judelson H."/>
            <person name="Kamoun S."/>
            <person name="Kyung K."/>
            <person name="Meijer H."/>
            <person name="Minx P."/>
            <person name="Morris P."/>
            <person name="Nelson J."/>
            <person name="Phuntumart V."/>
            <person name="Qutob D."/>
            <person name="Rehmany A."/>
            <person name="Rougon-Cardoso A."/>
            <person name="Ryden P."/>
            <person name="Torto-Alalibo T."/>
            <person name="Studholme D."/>
            <person name="Wang Y."/>
            <person name="Win J."/>
            <person name="Wood J."/>
            <person name="Clifton S.W."/>
            <person name="Rogers J."/>
            <person name="Van den Ackerveken G."/>
            <person name="Jones J.D."/>
            <person name="McDowell J.M."/>
            <person name="Beynon J."/>
            <person name="Tyler B.M."/>
        </authorList>
    </citation>
    <scope>NUCLEOTIDE SEQUENCE [LARGE SCALE GENOMIC DNA]</scope>
    <source>
        <strain evidence="2">Emoy2</strain>
    </source>
</reference>
<evidence type="ECO:0000313" key="1">
    <source>
        <dbReference type="EnsemblProtists" id="HpaP811698"/>
    </source>
</evidence>
<evidence type="ECO:0000313" key="2">
    <source>
        <dbReference type="Proteomes" id="UP000011713"/>
    </source>
</evidence>
<name>M4BYQ0_HYAAE</name>
<keyword evidence="2" id="KW-1185">Reference proteome</keyword>
<dbReference type="InParanoid" id="M4BYQ0"/>
<dbReference type="HOGENOM" id="CLU_2390706_0_0_1"/>
<sequence>MDSLSLHVLSPAPKKAVAATACNVALHVRSLVGRLAKQSWVWSRDLSLPSHLRQMDQELNVRGGPTLYPNYKCCCRDGLLYSLRHGAKLCELFI</sequence>
<accession>M4BYQ0</accession>
<dbReference type="EMBL" id="JH598049">
    <property type="status" value="NOT_ANNOTATED_CDS"/>
    <property type="molecule type" value="Genomic_DNA"/>
</dbReference>
<dbReference type="Proteomes" id="UP000011713">
    <property type="component" value="Unassembled WGS sequence"/>
</dbReference>
<dbReference type="EnsemblProtists" id="HpaT811698">
    <property type="protein sequence ID" value="HpaP811698"/>
    <property type="gene ID" value="HpaG811698"/>
</dbReference>
<reference evidence="1" key="2">
    <citation type="submission" date="2015-06" db="UniProtKB">
        <authorList>
            <consortium name="EnsemblProtists"/>
        </authorList>
    </citation>
    <scope>IDENTIFICATION</scope>
    <source>
        <strain evidence="1">Emoy2</strain>
    </source>
</reference>
<protein>
    <submittedName>
        <fullName evidence="1">Uncharacterized protein</fullName>
    </submittedName>
</protein>
<dbReference type="AlphaFoldDB" id="M4BYQ0"/>
<dbReference type="VEuPathDB" id="FungiDB:HpaG811698"/>